<reference evidence="1 2" key="1">
    <citation type="journal article" date="2022" name="IScience">
        <title>An ultrasensitive nanofiber-based assay for enzymatic hydrolysis and deep-sea microbial degradation of cellulose.</title>
        <authorList>
            <person name="Tsudome M."/>
            <person name="Tachioka M."/>
            <person name="Miyazaki M."/>
            <person name="Uchimura K."/>
            <person name="Tsuda M."/>
            <person name="Takaki Y."/>
            <person name="Deguchi S."/>
        </authorList>
    </citation>
    <scope>NUCLEOTIDE SEQUENCE [LARGE SCALE GENOMIC DNA]</scope>
    <source>
        <strain evidence="1 2">GE09</strain>
    </source>
</reference>
<dbReference type="Pfam" id="PF00756">
    <property type="entry name" value="Esterase"/>
    <property type="match status" value="1"/>
</dbReference>
<keyword evidence="2" id="KW-1185">Reference proteome</keyword>
<gene>
    <name evidence="1" type="ORF">MARGE09_P2111</name>
</gene>
<dbReference type="InterPro" id="IPR000801">
    <property type="entry name" value="Esterase-like"/>
</dbReference>
<accession>A0AAN1WI13</accession>
<dbReference type="PANTHER" id="PTHR48098">
    <property type="entry name" value="ENTEROCHELIN ESTERASE-RELATED"/>
    <property type="match status" value="1"/>
</dbReference>
<dbReference type="SUPFAM" id="SSF53474">
    <property type="entry name" value="alpha/beta-Hydrolases"/>
    <property type="match status" value="1"/>
</dbReference>
<dbReference type="EMBL" id="AP023086">
    <property type="protein sequence ID" value="BCD97910.1"/>
    <property type="molecule type" value="Genomic_DNA"/>
</dbReference>
<dbReference type="AlphaFoldDB" id="A0AAN1WI13"/>
<name>A0AAN1WI13_9GAMM</name>
<dbReference type="KEGG" id="marq:MARGE09_P2111"/>
<dbReference type="InterPro" id="IPR050583">
    <property type="entry name" value="Mycobacterial_A85_antigen"/>
</dbReference>
<organism evidence="1 2">
    <name type="scientific">Marinagarivorans cellulosilyticus</name>
    <dbReference type="NCBI Taxonomy" id="2721545"/>
    <lineage>
        <taxon>Bacteria</taxon>
        <taxon>Pseudomonadati</taxon>
        <taxon>Pseudomonadota</taxon>
        <taxon>Gammaproteobacteria</taxon>
        <taxon>Cellvibrionales</taxon>
        <taxon>Cellvibrionaceae</taxon>
        <taxon>Marinagarivorans</taxon>
    </lineage>
</organism>
<dbReference type="Proteomes" id="UP001320119">
    <property type="component" value="Chromosome"/>
</dbReference>
<evidence type="ECO:0000313" key="2">
    <source>
        <dbReference type="Proteomes" id="UP001320119"/>
    </source>
</evidence>
<evidence type="ECO:0000313" key="1">
    <source>
        <dbReference type="EMBL" id="BCD97910.1"/>
    </source>
</evidence>
<dbReference type="PANTHER" id="PTHR48098:SF3">
    <property type="entry name" value="IRON(III) ENTEROBACTIN ESTERASE"/>
    <property type="match status" value="1"/>
</dbReference>
<dbReference type="Gene3D" id="3.40.50.1820">
    <property type="entry name" value="alpha/beta hydrolase"/>
    <property type="match status" value="1"/>
</dbReference>
<proteinExistence type="predicted"/>
<dbReference type="RefSeq" id="WP_236981898.1">
    <property type="nucleotide sequence ID" value="NZ_AP023086.1"/>
</dbReference>
<protein>
    <submittedName>
        <fullName evidence="1">Enterochelin esterase and related enzymes</fullName>
    </submittedName>
</protein>
<sequence>MQRYLKVGRVVAWLFVTFLALPVAAMDVRTNVQLTPDHLPQEGVPKGRLEGPFGFYSTVFDNTVRRYWIFVPAQYDKSKPASLLVFQDGQRATNPSGSLRVPQVMENLIAKGEMPVTIGVFVTPGHKAKYYPDNLGMSNPSQRAQEYDALDDRYARMLIEELLPLVGKRYHLTTDPEQRVIGGTSSGAIAAFTAAWQRPDYFRKVFSGIGSYVSIGFKPTEKPIKLGGQDYPALIRREAIRPLKIFFQDGINDIDNEWGNWFLANQQMIKALDYANRHADNQKIGGARYQFTHVWTDGEHNDSHPGALLPEGLRWLWQSEPEEKTPL</sequence>
<dbReference type="InterPro" id="IPR029058">
    <property type="entry name" value="AB_hydrolase_fold"/>
</dbReference>